<evidence type="ECO:0000256" key="3">
    <source>
        <dbReference type="ARBA" id="ARBA00022692"/>
    </source>
</evidence>
<evidence type="ECO:0000256" key="2">
    <source>
        <dbReference type="ARBA" id="ARBA00006193"/>
    </source>
</evidence>
<dbReference type="InterPro" id="IPR008661">
    <property type="entry name" value="L6_membrane"/>
</dbReference>
<reference evidence="7" key="1">
    <citation type="thesis" date="2020" institute="ProQuest LLC" country="789 East Eisenhower Parkway, Ann Arbor, MI, USA">
        <title>Comparative Genomics and Chromosome Evolution.</title>
        <authorList>
            <person name="Mudd A.B."/>
        </authorList>
    </citation>
    <scope>NUCLEOTIDE SEQUENCE</scope>
    <source>
        <strain evidence="7">HN-11 Male</strain>
        <tissue evidence="7">Kidney and liver</tissue>
    </source>
</reference>
<comment type="similarity">
    <text evidence="2">Belongs to the L6 tetraspanin family.</text>
</comment>
<dbReference type="PANTHER" id="PTHR14198:SF17">
    <property type="entry name" value="TRANSMEMBRANE 4 L6 FAMILY MEMBER 20"/>
    <property type="match status" value="1"/>
</dbReference>
<evidence type="ECO:0000256" key="6">
    <source>
        <dbReference type="SAM" id="Phobius"/>
    </source>
</evidence>
<name>A0A8J6KHV5_ELECQ</name>
<keyword evidence="5 6" id="KW-0472">Membrane</keyword>
<feature type="transmembrane region" description="Helical" evidence="6">
    <location>
        <begin position="12"/>
        <end position="31"/>
    </location>
</feature>
<evidence type="ECO:0000313" key="8">
    <source>
        <dbReference type="Proteomes" id="UP000770717"/>
    </source>
</evidence>
<keyword evidence="4 6" id="KW-1133">Transmembrane helix</keyword>
<dbReference type="Proteomes" id="UP000770717">
    <property type="component" value="Unassembled WGS sequence"/>
</dbReference>
<dbReference type="PANTHER" id="PTHR14198">
    <property type="entry name" value="TRANSMEMBRANE 4 L6 FAMILY MEMBER 1-RELATED"/>
    <property type="match status" value="1"/>
</dbReference>
<evidence type="ECO:0000256" key="4">
    <source>
        <dbReference type="ARBA" id="ARBA00022989"/>
    </source>
</evidence>
<keyword evidence="3 6" id="KW-0812">Transmembrane</keyword>
<proteinExistence type="inferred from homology"/>
<evidence type="ECO:0000256" key="1">
    <source>
        <dbReference type="ARBA" id="ARBA00004141"/>
    </source>
</evidence>
<evidence type="ECO:0000313" key="7">
    <source>
        <dbReference type="EMBL" id="KAG9494448.1"/>
    </source>
</evidence>
<organism evidence="7 8">
    <name type="scientific">Eleutherodactylus coqui</name>
    <name type="common">Puerto Rican coqui</name>
    <dbReference type="NCBI Taxonomy" id="57060"/>
    <lineage>
        <taxon>Eukaryota</taxon>
        <taxon>Metazoa</taxon>
        <taxon>Chordata</taxon>
        <taxon>Craniata</taxon>
        <taxon>Vertebrata</taxon>
        <taxon>Euteleostomi</taxon>
        <taxon>Amphibia</taxon>
        <taxon>Batrachia</taxon>
        <taxon>Anura</taxon>
        <taxon>Neobatrachia</taxon>
        <taxon>Hyloidea</taxon>
        <taxon>Eleutherodactylidae</taxon>
        <taxon>Eleutherodactylinae</taxon>
        <taxon>Eleutherodactylus</taxon>
        <taxon>Eleutherodactylus</taxon>
    </lineage>
</organism>
<gene>
    <name evidence="7" type="ORF">GDO78_002006</name>
</gene>
<dbReference type="GO" id="GO:0016020">
    <property type="term" value="C:membrane"/>
    <property type="evidence" value="ECO:0007669"/>
    <property type="project" value="UniProtKB-SubCell"/>
</dbReference>
<protein>
    <recommendedName>
        <fullName evidence="9">Transmembrane 4 L6 family member 20</fullName>
    </recommendedName>
</protein>
<dbReference type="OrthoDB" id="9937421at2759"/>
<evidence type="ECO:0000256" key="5">
    <source>
        <dbReference type="ARBA" id="ARBA00023136"/>
    </source>
</evidence>
<feature type="transmembrane region" description="Helical" evidence="6">
    <location>
        <begin position="185"/>
        <end position="218"/>
    </location>
</feature>
<feature type="transmembrane region" description="Helical" evidence="6">
    <location>
        <begin position="84"/>
        <end position="109"/>
    </location>
</feature>
<evidence type="ECO:0008006" key="9">
    <source>
        <dbReference type="Google" id="ProtNLM"/>
    </source>
</evidence>
<accession>A0A8J6KHV5</accession>
<comment type="subcellular location">
    <subcellularLocation>
        <location evidence="1">Membrane</location>
        <topology evidence="1">Multi-pass membrane protein</topology>
    </subcellularLocation>
</comment>
<dbReference type="AlphaFoldDB" id="A0A8J6KHV5"/>
<sequence>MTCTENWSSCNGFLLLVLALLAIAFNLTPLVADYVEDGRPFYSPISCYEWWLPGLVGGGLLVLPAVSMTLAARKKGSCNSRGGMLSSSLLCVISIIGSAYCTLISIYAISKGPLICEKGSNTLEHCDYTLGNLSNIESLTFDLGWFLNETCLPTPPADANSTVFAREKLPDFVLDFEINERSQKIIHLTAFVGLAIVGLLEAIVAISQIVAGLFGFLCGTSKKNRRNTDGNQNYGYESQ</sequence>
<feature type="transmembrane region" description="Helical" evidence="6">
    <location>
        <begin position="51"/>
        <end position="72"/>
    </location>
</feature>
<keyword evidence="8" id="KW-1185">Reference proteome</keyword>
<dbReference type="EMBL" id="WNTK01000001">
    <property type="protein sequence ID" value="KAG9494448.1"/>
    <property type="molecule type" value="Genomic_DNA"/>
</dbReference>
<comment type="caution">
    <text evidence="7">The sequence shown here is derived from an EMBL/GenBank/DDBJ whole genome shotgun (WGS) entry which is preliminary data.</text>
</comment>
<dbReference type="Pfam" id="PF05805">
    <property type="entry name" value="L6_membrane"/>
    <property type="match status" value="1"/>
</dbReference>